<name>A0ABP1D575_9APHY</name>
<organism evidence="1 2">
    <name type="scientific">Somion occarium</name>
    <dbReference type="NCBI Taxonomy" id="3059160"/>
    <lineage>
        <taxon>Eukaryota</taxon>
        <taxon>Fungi</taxon>
        <taxon>Dikarya</taxon>
        <taxon>Basidiomycota</taxon>
        <taxon>Agaricomycotina</taxon>
        <taxon>Agaricomycetes</taxon>
        <taxon>Polyporales</taxon>
        <taxon>Cerrenaceae</taxon>
        <taxon>Somion</taxon>
    </lineage>
</organism>
<dbReference type="Proteomes" id="UP001497453">
    <property type="component" value="Chromosome 2"/>
</dbReference>
<reference evidence="2" key="1">
    <citation type="submission" date="2024-04" db="EMBL/GenBank/DDBJ databases">
        <authorList>
            <person name="Shaw F."/>
            <person name="Minotto A."/>
        </authorList>
    </citation>
    <scope>NUCLEOTIDE SEQUENCE [LARGE SCALE GENOMIC DNA]</scope>
</reference>
<evidence type="ECO:0008006" key="3">
    <source>
        <dbReference type="Google" id="ProtNLM"/>
    </source>
</evidence>
<protein>
    <recommendedName>
        <fullName evidence="3">F-box domain-containing protein</fullName>
    </recommendedName>
</protein>
<accession>A0ABP1D575</accession>
<evidence type="ECO:0000313" key="1">
    <source>
        <dbReference type="EMBL" id="CAL1703011.1"/>
    </source>
</evidence>
<proteinExistence type="predicted"/>
<sequence>MLPTTTLSPQIPYDVLIQICEQLGNDKKTLKSLSTTASFYRSPAQRSLFRRIDIGSSRYLRGFERTVKSKSTSIGSFVRELVLVGLKPGDPWLEDFVTLGNVLDQVRTVELSIADMLTIMPKLGDWVSQHVVGHFPRLGTMKITTPNLLPTSQICDLLSAFPQLKHLHVSAGLLSDDSYPAFTSKFTHNLKSLSLKGYNAKESKDDPLHQLEWIMKHSKNHGLQNVTFDLFDVDMRLCSKVANICVVNPQKTRIILDARSSTAPIFQTGGVSRCNRTIRLCLLDRHCILDLARMTCFGL</sequence>
<gene>
    <name evidence="1" type="ORF">GFSPODELE1_LOCUS4354</name>
</gene>
<dbReference type="EMBL" id="OZ037945">
    <property type="protein sequence ID" value="CAL1703011.1"/>
    <property type="molecule type" value="Genomic_DNA"/>
</dbReference>
<dbReference type="Gene3D" id="3.80.10.10">
    <property type="entry name" value="Ribonuclease Inhibitor"/>
    <property type="match status" value="1"/>
</dbReference>
<dbReference type="InterPro" id="IPR032675">
    <property type="entry name" value="LRR_dom_sf"/>
</dbReference>
<evidence type="ECO:0000313" key="2">
    <source>
        <dbReference type="Proteomes" id="UP001497453"/>
    </source>
</evidence>
<keyword evidence="2" id="KW-1185">Reference proteome</keyword>